<reference evidence="3 4" key="1">
    <citation type="submission" date="2019-06" db="EMBL/GenBank/DDBJ databases">
        <title>Tsukamurella conjunctivitidis sp. nov., Tsukamurella assacharolytica sp. nov. and Tsukamurella sputae sp. nov. isolated from patients with conjunctivitis, bacteraemia (lymphoma) and respiratory infection (sputum) in Hong Kong.</title>
        <authorList>
            <person name="Teng J.L.L."/>
            <person name="Lee H.H."/>
            <person name="Fong J.Y.H."/>
            <person name="Fok K.M.N."/>
            <person name="Lau S.K.P."/>
            <person name="Woo P.C.Y."/>
        </authorList>
    </citation>
    <scope>NUCLEOTIDE SEQUENCE [LARGE SCALE GENOMIC DNA]</scope>
    <source>
        <strain evidence="3 4">HKU72</strain>
    </source>
</reference>
<keyword evidence="2" id="KW-1133">Transmembrane helix</keyword>
<dbReference type="AlphaFoldDB" id="A0A5C5RXB7"/>
<sequence length="132" mass="14396">MSRSIEVALYVVGGVLLAVGIALVAWDAHKSRVSFHNLMNSLQVNYDSDTDEIEKLKSDIEQARAGPHGELVAQLVHLHGRPQYIGNSLYRRVASLYDYANENRPSQLYLVGPALSAVGTVLTVVASVSSLY</sequence>
<feature type="coiled-coil region" evidence="1">
    <location>
        <begin position="39"/>
        <end position="66"/>
    </location>
</feature>
<proteinExistence type="predicted"/>
<name>A0A5C5RXB7_9ACTN</name>
<feature type="transmembrane region" description="Helical" evidence="2">
    <location>
        <begin position="108"/>
        <end position="131"/>
    </location>
</feature>
<feature type="transmembrane region" description="Helical" evidence="2">
    <location>
        <begin position="7"/>
        <end position="26"/>
    </location>
</feature>
<keyword evidence="4" id="KW-1185">Reference proteome</keyword>
<accession>A0A5C5RXB7</accession>
<keyword evidence="1" id="KW-0175">Coiled coil</keyword>
<gene>
    <name evidence="3" type="ORF">FK530_19005</name>
</gene>
<dbReference type="EMBL" id="VIGX01000014">
    <property type="protein sequence ID" value="TWS27412.1"/>
    <property type="molecule type" value="Genomic_DNA"/>
</dbReference>
<dbReference type="Proteomes" id="UP000319375">
    <property type="component" value="Unassembled WGS sequence"/>
</dbReference>
<evidence type="ECO:0000256" key="2">
    <source>
        <dbReference type="SAM" id="Phobius"/>
    </source>
</evidence>
<organism evidence="3 4">
    <name type="scientific">Tsukamurella conjunctivitidis</name>
    <dbReference type="NCBI Taxonomy" id="2592068"/>
    <lineage>
        <taxon>Bacteria</taxon>
        <taxon>Bacillati</taxon>
        <taxon>Actinomycetota</taxon>
        <taxon>Actinomycetes</taxon>
        <taxon>Mycobacteriales</taxon>
        <taxon>Tsukamurellaceae</taxon>
        <taxon>Tsukamurella</taxon>
    </lineage>
</organism>
<protein>
    <submittedName>
        <fullName evidence="3">Uncharacterized protein</fullName>
    </submittedName>
</protein>
<dbReference type="RefSeq" id="WP_146488549.1">
    <property type="nucleotide sequence ID" value="NZ_VIGX01000014.1"/>
</dbReference>
<keyword evidence="2" id="KW-0812">Transmembrane</keyword>
<evidence type="ECO:0000313" key="3">
    <source>
        <dbReference type="EMBL" id="TWS27412.1"/>
    </source>
</evidence>
<keyword evidence="2" id="KW-0472">Membrane</keyword>
<comment type="caution">
    <text evidence="3">The sequence shown here is derived from an EMBL/GenBank/DDBJ whole genome shotgun (WGS) entry which is preliminary data.</text>
</comment>
<evidence type="ECO:0000256" key="1">
    <source>
        <dbReference type="SAM" id="Coils"/>
    </source>
</evidence>
<evidence type="ECO:0000313" key="4">
    <source>
        <dbReference type="Proteomes" id="UP000319375"/>
    </source>
</evidence>